<evidence type="ECO:0000313" key="6">
    <source>
        <dbReference type="EMBL" id="MDQ7247958.1"/>
    </source>
</evidence>
<keyword evidence="3" id="KW-0408">Iron</keyword>
<organism evidence="6 7">
    <name type="scientific">Dongia sedimenti</name>
    <dbReference type="NCBI Taxonomy" id="3064282"/>
    <lineage>
        <taxon>Bacteria</taxon>
        <taxon>Pseudomonadati</taxon>
        <taxon>Pseudomonadota</taxon>
        <taxon>Alphaproteobacteria</taxon>
        <taxon>Rhodospirillales</taxon>
        <taxon>Dongiaceae</taxon>
        <taxon>Dongia</taxon>
    </lineage>
</organism>
<evidence type="ECO:0000256" key="3">
    <source>
        <dbReference type="ARBA" id="ARBA00023004"/>
    </source>
</evidence>
<accession>A0ABU0YMH2</accession>
<dbReference type="RefSeq" id="WP_379955403.1">
    <property type="nucleotide sequence ID" value="NZ_JAUYVI010000003.1"/>
</dbReference>
<dbReference type="SUPFAM" id="SSF56300">
    <property type="entry name" value="Metallo-dependent phosphatases"/>
    <property type="match status" value="1"/>
</dbReference>
<evidence type="ECO:0000256" key="4">
    <source>
        <dbReference type="ARBA" id="ARBA00025742"/>
    </source>
</evidence>
<evidence type="ECO:0000256" key="1">
    <source>
        <dbReference type="ARBA" id="ARBA00022723"/>
    </source>
</evidence>
<comment type="similarity">
    <text evidence="4">Belongs to the cyclic nucleotide phosphodiesterase class-III family.</text>
</comment>
<dbReference type="EMBL" id="JAUYVI010000003">
    <property type="protein sequence ID" value="MDQ7247958.1"/>
    <property type="molecule type" value="Genomic_DNA"/>
</dbReference>
<keyword evidence="7" id="KW-1185">Reference proteome</keyword>
<protein>
    <submittedName>
        <fullName evidence="6">Metallophosphoesterase</fullName>
    </submittedName>
</protein>
<gene>
    <name evidence="6" type="ORF">Q8A70_09790</name>
</gene>
<evidence type="ECO:0000313" key="7">
    <source>
        <dbReference type="Proteomes" id="UP001230156"/>
    </source>
</evidence>
<dbReference type="InterPro" id="IPR029052">
    <property type="entry name" value="Metallo-depent_PP-like"/>
</dbReference>
<dbReference type="InterPro" id="IPR004843">
    <property type="entry name" value="Calcineurin-like_PHP"/>
</dbReference>
<keyword evidence="1" id="KW-0479">Metal-binding</keyword>
<name>A0ABU0YMH2_9PROT</name>
<comment type="caution">
    <text evidence="6">The sequence shown here is derived from an EMBL/GenBank/DDBJ whole genome shotgun (WGS) entry which is preliminary data.</text>
</comment>
<evidence type="ECO:0000259" key="5">
    <source>
        <dbReference type="Pfam" id="PF00149"/>
    </source>
</evidence>
<dbReference type="InterPro" id="IPR050884">
    <property type="entry name" value="CNP_phosphodiesterase-III"/>
</dbReference>
<sequence>MPSLTLAHISDLHIGPLPRPGLRALAGKRVTGFLSWRLKRSKIHRLEVLDVLAKDLAAQKPDHIAVTGDLVNIALPAEFIQAHAFLQRIGAGDQVTVVPGNHDAYVALPWAKAAGLWSEYMTGRHFDGGDNDRPPRDVRDFPFMRRLGGVALIGVSTALPTRPFSAAGELGTDQLQRLDAMLETLGEAGAFRIVLIHHPPFGGGAYKRKSLRDAGALAEIVRKRGCELMLHGHTHMSQLGRMKGPSTSVPVIGVPSASAVSTDHRDPSRYHLYRLSRAERNDGAWTLTVSMRELKPDGSGFAPIGEIVLLGDANPPVLQQCA</sequence>
<reference evidence="7" key="1">
    <citation type="submission" date="2023-08" db="EMBL/GenBank/DDBJ databases">
        <title>Rhodospirillaceae gen. nov., a novel taxon isolated from the Yangtze River Yuezi River estuary sludge.</title>
        <authorList>
            <person name="Ruan L."/>
        </authorList>
    </citation>
    <scope>NUCLEOTIDE SEQUENCE [LARGE SCALE GENOMIC DNA]</scope>
    <source>
        <strain evidence="7">R-7</strain>
    </source>
</reference>
<evidence type="ECO:0000256" key="2">
    <source>
        <dbReference type="ARBA" id="ARBA00022801"/>
    </source>
</evidence>
<feature type="domain" description="Calcineurin-like phosphoesterase" evidence="5">
    <location>
        <begin position="5"/>
        <end position="236"/>
    </location>
</feature>
<dbReference type="PANTHER" id="PTHR42988">
    <property type="entry name" value="PHOSPHOHYDROLASE"/>
    <property type="match status" value="1"/>
</dbReference>
<dbReference type="PANTHER" id="PTHR42988:SF2">
    <property type="entry name" value="CYCLIC NUCLEOTIDE PHOSPHODIESTERASE CBUA0032-RELATED"/>
    <property type="match status" value="1"/>
</dbReference>
<dbReference type="Proteomes" id="UP001230156">
    <property type="component" value="Unassembled WGS sequence"/>
</dbReference>
<keyword evidence="2" id="KW-0378">Hydrolase</keyword>
<dbReference type="Gene3D" id="3.60.21.10">
    <property type="match status" value="1"/>
</dbReference>
<dbReference type="Pfam" id="PF00149">
    <property type="entry name" value="Metallophos"/>
    <property type="match status" value="1"/>
</dbReference>
<proteinExistence type="inferred from homology"/>